<name>A0ACC4D0V8_POPAL</name>
<organism evidence="1 2">
    <name type="scientific">Populus alba</name>
    <name type="common">White poplar</name>
    <dbReference type="NCBI Taxonomy" id="43335"/>
    <lineage>
        <taxon>Eukaryota</taxon>
        <taxon>Viridiplantae</taxon>
        <taxon>Streptophyta</taxon>
        <taxon>Embryophyta</taxon>
        <taxon>Tracheophyta</taxon>
        <taxon>Spermatophyta</taxon>
        <taxon>Magnoliopsida</taxon>
        <taxon>eudicotyledons</taxon>
        <taxon>Gunneridae</taxon>
        <taxon>Pentapetalae</taxon>
        <taxon>rosids</taxon>
        <taxon>fabids</taxon>
        <taxon>Malpighiales</taxon>
        <taxon>Salicaceae</taxon>
        <taxon>Saliceae</taxon>
        <taxon>Populus</taxon>
    </lineage>
</organism>
<gene>
    <name evidence="1" type="ORF">D5086_002140</name>
</gene>
<keyword evidence="2" id="KW-1185">Reference proteome</keyword>
<dbReference type="Proteomes" id="UP000309997">
    <property type="component" value="Unassembled WGS sequence"/>
</dbReference>
<evidence type="ECO:0000313" key="1">
    <source>
        <dbReference type="EMBL" id="KAL3611120.1"/>
    </source>
</evidence>
<sequence length="80" mass="8887">MDEPENSLKPATKQNQIACAAQKQWLSKALPCQCSLTRAPTAIQTANHIPTSITTYVFNIIRLNEAEMPVHTTISYISRS</sequence>
<accession>A0ACC4D0V8</accession>
<evidence type="ECO:0000313" key="2">
    <source>
        <dbReference type="Proteomes" id="UP000309997"/>
    </source>
</evidence>
<reference evidence="1 2" key="1">
    <citation type="journal article" date="2024" name="Plant Biotechnol. J.">
        <title>Genome and CRISPR/Cas9 system of a widespread forest tree (Populus alba) in the world.</title>
        <authorList>
            <person name="Liu Y.J."/>
            <person name="Jiang P.F."/>
            <person name="Han X.M."/>
            <person name="Li X.Y."/>
            <person name="Wang H.M."/>
            <person name="Wang Y.J."/>
            <person name="Wang X.X."/>
            <person name="Zeng Q.Y."/>
        </authorList>
    </citation>
    <scope>NUCLEOTIDE SEQUENCE [LARGE SCALE GENOMIC DNA]</scope>
    <source>
        <strain evidence="2">cv. PAL-ZL1</strain>
    </source>
</reference>
<comment type="caution">
    <text evidence="1">The sequence shown here is derived from an EMBL/GenBank/DDBJ whole genome shotgun (WGS) entry which is preliminary data.</text>
</comment>
<protein>
    <submittedName>
        <fullName evidence="1">Uncharacterized protein</fullName>
    </submittedName>
</protein>
<dbReference type="EMBL" id="RCHU02000001">
    <property type="protein sequence ID" value="KAL3611120.1"/>
    <property type="molecule type" value="Genomic_DNA"/>
</dbReference>
<proteinExistence type="predicted"/>